<gene>
    <name evidence="1" type="ORF">CJOHNSTONI_LOCUS6017</name>
</gene>
<dbReference type="OrthoDB" id="5862676at2759"/>
<protein>
    <submittedName>
        <fullName evidence="1">Uncharacterized protein</fullName>
    </submittedName>
</protein>
<evidence type="ECO:0000313" key="1">
    <source>
        <dbReference type="EMBL" id="CAG9536058.1"/>
    </source>
</evidence>
<proteinExistence type="predicted"/>
<name>A0A8J2PUB5_9BILA</name>
<comment type="caution">
    <text evidence="1">The sequence shown here is derived from an EMBL/GenBank/DDBJ whole genome shotgun (WGS) entry which is preliminary data.</text>
</comment>
<dbReference type="EMBL" id="CAKAEH010001425">
    <property type="protein sequence ID" value="CAG9536058.1"/>
    <property type="molecule type" value="Genomic_DNA"/>
</dbReference>
<reference evidence="1" key="1">
    <citation type="submission" date="2021-09" db="EMBL/GenBank/DDBJ databases">
        <authorList>
            <consortium name="Pathogen Informatics"/>
        </authorList>
    </citation>
    <scope>NUCLEOTIDE SEQUENCE</scope>
</reference>
<sequence length="88" mass="10376">MAVTNVKYWKRNPQATNVLKQLNWIAENEVRIKSMWLRRDGFSVRLMARTKEPPVNLVLSLDSCFNVRILRIDYTNGFVFVYPLAEDD</sequence>
<accession>A0A8J2PUB5</accession>
<keyword evidence="2" id="KW-1185">Reference proteome</keyword>
<evidence type="ECO:0000313" key="2">
    <source>
        <dbReference type="Proteomes" id="UP000746747"/>
    </source>
</evidence>
<dbReference type="Proteomes" id="UP000746747">
    <property type="component" value="Unassembled WGS sequence"/>
</dbReference>
<dbReference type="AlphaFoldDB" id="A0A8J2PUB5"/>
<organism evidence="1 2">
    <name type="scientific">Cercopithifilaria johnstoni</name>
    <dbReference type="NCBI Taxonomy" id="2874296"/>
    <lineage>
        <taxon>Eukaryota</taxon>
        <taxon>Metazoa</taxon>
        <taxon>Ecdysozoa</taxon>
        <taxon>Nematoda</taxon>
        <taxon>Chromadorea</taxon>
        <taxon>Rhabditida</taxon>
        <taxon>Spirurina</taxon>
        <taxon>Spiruromorpha</taxon>
        <taxon>Filarioidea</taxon>
        <taxon>Onchocercidae</taxon>
        <taxon>Cercopithifilaria</taxon>
    </lineage>
</organism>